<sequence>MVNSKRVMALAKIRSRTTYHKLLKDLKNRGYLQYHPSNNPQIGSLVEMFRFDVCSVQKMNKTHSVSEQVSVQKMVSFNKDNSKHIINSYKQSGPKNEQVVIEYFKKENRGALEAKKFYNFYESIGWKLNGKNPITNWQACAQNWMLKADEIKHDQRSKQPGQNGDNLNTGRNKNYGKPF</sequence>
<dbReference type="STRING" id="287099.SAMN05660413_01529"/>
<dbReference type="AlphaFoldDB" id="A0A1I4ZUY9"/>
<evidence type="ECO:0000256" key="1">
    <source>
        <dbReference type="SAM" id="MobiDB-lite"/>
    </source>
</evidence>
<feature type="compositionally biased region" description="Polar residues" evidence="1">
    <location>
        <begin position="158"/>
        <end position="172"/>
    </location>
</feature>
<dbReference type="EMBL" id="FOVL01000007">
    <property type="protein sequence ID" value="SFN53830.1"/>
    <property type="molecule type" value="Genomic_DNA"/>
</dbReference>
<accession>A0A1I4ZUY9</accession>
<name>A0A1I4ZUY9_9FLAO</name>
<dbReference type="Proteomes" id="UP000199153">
    <property type="component" value="Unassembled WGS sequence"/>
</dbReference>
<feature type="region of interest" description="Disordered" evidence="1">
    <location>
        <begin position="152"/>
        <end position="179"/>
    </location>
</feature>
<organism evidence="2 3">
    <name type="scientific">Salegentibacter flavus</name>
    <dbReference type="NCBI Taxonomy" id="287099"/>
    <lineage>
        <taxon>Bacteria</taxon>
        <taxon>Pseudomonadati</taxon>
        <taxon>Bacteroidota</taxon>
        <taxon>Flavobacteriia</taxon>
        <taxon>Flavobacteriales</taxon>
        <taxon>Flavobacteriaceae</taxon>
        <taxon>Salegentibacter</taxon>
    </lineage>
</organism>
<gene>
    <name evidence="2" type="ORF">SAMN05660413_01529</name>
</gene>
<proteinExistence type="predicted"/>
<keyword evidence="3" id="KW-1185">Reference proteome</keyword>
<evidence type="ECO:0000313" key="2">
    <source>
        <dbReference type="EMBL" id="SFN53830.1"/>
    </source>
</evidence>
<evidence type="ECO:0000313" key="3">
    <source>
        <dbReference type="Proteomes" id="UP000199153"/>
    </source>
</evidence>
<reference evidence="2 3" key="1">
    <citation type="submission" date="2016-10" db="EMBL/GenBank/DDBJ databases">
        <authorList>
            <person name="de Groot N.N."/>
        </authorList>
    </citation>
    <scope>NUCLEOTIDE SEQUENCE [LARGE SCALE GENOMIC DNA]</scope>
    <source>
        <strain evidence="2 3">DSM 17794</strain>
    </source>
</reference>
<protein>
    <submittedName>
        <fullName evidence="2">Uncharacterized protein</fullName>
    </submittedName>
</protein>